<gene>
    <name evidence="3" type="ORF">HS088_TW18G00722</name>
</gene>
<feature type="region of interest" description="Disordered" evidence="2">
    <location>
        <begin position="38"/>
        <end position="60"/>
    </location>
</feature>
<proteinExistence type="predicted"/>
<dbReference type="PANTHER" id="PTHR35500:SF1">
    <property type="entry name" value="OS03G0108700 PROTEIN"/>
    <property type="match status" value="1"/>
</dbReference>
<evidence type="ECO:0000313" key="4">
    <source>
        <dbReference type="Proteomes" id="UP000593562"/>
    </source>
</evidence>
<dbReference type="AlphaFoldDB" id="A0A7J7CCZ7"/>
<dbReference type="InParanoid" id="A0A7J7CCZ7"/>
<dbReference type="FunCoup" id="A0A7J7CCZ7">
    <property type="interactions" value="667"/>
</dbReference>
<evidence type="ECO:0000256" key="2">
    <source>
        <dbReference type="SAM" id="MobiDB-lite"/>
    </source>
</evidence>
<dbReference type="PANTHER" id="PTHR35500">
    <property type="entry name" value="OS03G0108700 PROTEIN"/>
    <property type="match status" value="1"/>
</dbReference>
<feature type="coiled-coil region" evidence="1">
    <location>
        <begin position="116"/>
        <end position="143"/>
    </location>
</feature>
<reference evidence="3 4" key="1">
    <citation type="journal article" date="2020" name="Nat. Commun.">
        <title>Genome of Tripterygium wilfordii and identification of cytochrome P450 involved in triptolide biosynthesis.</title>
        <authorList>
            <person name="Tu L."/>
            <person name="Su P."/>
            <person name="Zhang Z."/>
            <person name="Gao L."/>
            <person name="Wang J."/>
            <person name="Hu T."/>
            <person name="Zhou J."/>
            <person name="Zhang Y."/>
            <person name="Zhao Y."/>
            <person name="Liu Y."/>
            <person name="Song Y."/>
            <person name="Tong Y."/>
            <person name="Lu Y."/>
            <person name="Yang J."/>
            <person name="Xu C."/>
            <person name="Jia M."/>
            <person name="Peters R.J."/>
            <person name="Huang L."/>
            <person name="Gao W."/>
        </authorList>
    </citation>
    <scope>NUCLEOTIDE SEQUENCE [LARGE SCALE GENOMIC DNA]</scope>
    <source>
        <strain evidence="4">cv. XIE 37</strain>
        <tissue evidence="3">Leaf</tissue>
    </source>
</reference>
<evidence type="ECO:0000313" key="3">
    <source>
        <dbReference type="EMBL" id="KAF5732034.1"/>
    </source>
</evidence>
<keyword evidence="4" id="KW-1185">Reference proteome</keyword>
<evidence type="ECO:0000256" key="1">
    <source>
        <dbReference type="SAM" id="Coils"/>
    </source>
</evidence>
<evidence type="ECO:0008006" key="5">
    <source>
        <dbReference type="Google" id="ProtNLM"/>
    </source>
</evidence>
<sequence length="168" mass="19356">MRMRSVDVLVTTSESSRSLTHLVKFRLQHQGTIIKMENKGSDGRKRKKLSMAEKEGDAGDEAGLEIVEKEETENNIIGSEEMDANIANIHEKIERFTQLVSELLESGKLMFKELINEFEERLIMIHKEQVEKWQEDIKELQLLDASNEEANSILINAQYLLQNPRIDS</sequence>
<dbReference type="OrthoDB" id="1933196at2759"/>
<name>A0A7J7CCZ7_TRIWF</name>
<comment type="caution">
    <text evidence="3">The sequence shown here is derived from an EMBL/GenBank/DDBJ whole genome shotgun (WGS) entry which is preliminary data.</text>
</comment>
<protein>
    <recommendedName>
        <fullName evidence="5">Knotted 1-binding protein 36</fullName>
    </recommendedName>
</protein>
<dbReference type="Proteomes" id="UP000593562">
    <property type="component" value="Unassembled WGS sequence"/>
</dbReference>
<dbReference type="EMBL" id="JAAARO010000018">
    <property type="protein sequence ID" value="KAF5732034.1"/>
    <property type="molecule type" value="Genomic_DNA"/>
</dbReference>
<accession>A0A7J7CCZ7</accession>
<organism evidence="3 4">
    <name type="scientific">Tripterygium wilfordii</name>
    <name type="common">Thunder God vine</name>
    <dbReference type="NCBI Taxonomy" id="458696"/>
    <lineage>
        <taxon>Eukaryota</taxon>
        <taxon>Viridiplantae</taxon>
        <taxon>Streptophyta</taxon>
        <taxon>Embryophyta</taxon>
        <taxon>Tracheophyta</taxon>
        <taxon>Spermatophyta</taxon>
        <taxon>Magnoliopsida</taxon>
        <taxon>eudicotyledons</taxon>
        <taxon>Gunneridae</taxon>
        <taxon>Pentapetalae</taxon>
        <taxon>rosids</taxon>
        <taxon>fabids</taxon>
        <taxon>Celastrales</taxon>
        <taxon>Celastraceae</taxon>
        <taxon>Tripterygium</taxon>
    </lineage>
</organism>
<keyword evidence="1" id="KW-0175">Coiled coil</keyword>